<sequence length="56" mass="6272">MDTIIKYVLWTYEDRATDSSWLASDEKTAVDLIKAYTGVSKKEVMKLLNSDGSGLN</sequence>
<organism evidence="1 2">
    <name type="scientific">Lutispora saccharofermentans</name>
    <dbReference type="NCBI Taxonomy" id="3024236"/>
    <lineage>
        <taxon>Bacteria</taxon>
        <taxon>Bacillati</taxon>
        <taxon>Bacillota</taxon>
        <taxon>Clostridia</taxon>
        <taxon>Lutisporales</taxon>
        <taxon>Lutisporaceae</taxon>
        <taxon>Lutispora</taxon>
    </lineage>
</organism>
<gene>
    <name evidence="1" type="ORF">LJD61_12980</name>
</gene>
<keyword evidence="2" id="KW-1185">Reference proteome</keyword>
<evidence type="ECO:0000313" key="1">
    <source>
        <dbReference type="EMBL" id="MCQ1530458.1"/>
    </source>
</evidence>
<proteinExistence type="predicted"/>
<dbReference type="RefSeq" id="WP_255227983.1">
    <property type="nucleotide sequence ID" value="NZ_JAJEKE010000012.1"/>
</dbReference>
<name>A0ABT1NGU4_9FIRM</name>
<dbReference type="EMBL" id="JAJEKE010000012">
    <property type="protein sequence ID" value="MCQ1530458.1"/>
    <property type="molecule type" value="Genomic_DNA"/>
</dbReference>
<protein>
    <submittedName>
        <fullName evidence="1">Uncharacterized protein</fullName>
    </submittedName>
</protein>
<comment type="caution">
    <text evidence="1">The sequence shown here is derived from an EMBL/GenBank/DDBJ whole genome shotgun (WGS) entry which is preliminary data.</text>
</comment>
<evidence type="ECO:0000313" key="2">
    <source>
        <dbReference type="Proteomes" id="UP001651880"/>
    </source>
</evidence>
<accession>A0ABT1NGU4</accession>
<dbReference type="Proteomes" id="UP001651880">
    <property type="component" value="Unassembled WGS sequence"/>
</dbReference>
<reference evidence="1 2" key="1">
    <citation type="submission" date="2021-10" db="EMBL/GenBank/DDBJ databases">
        <title>Lutispora strain m25 sp. nov., a thermophilic, non-spore-forming bacterium isolated from a lab-scale methanogenic bioreactor digesting anaerobic sludge.</title>
        <authorList>
            <person name="El Houari A."/>
            <person name="Mcdonald J."/>
        </authorList>
    </citation>
    <scope>NUCLEOTIDE SEQUENCE [LARGE SCALE GENOMIC DNA]</scope>
    <source>
        <strain evidence="2">m25</strain>
    </source>
</reference>